<organism evidence="2 3">
    <name type="scientific">Paenibacillus selenitireducens</name>
    <dbReference type="NCBI Taxonomy" id="1324314"/>
    <lineage>
        <taxon>Bacteria</taxon>
        <taxon>Bacillati</taxon>
        <taxon>Bacillota</taxon>
        <taxon>Bacilli</taxon>
        <taxon>Bacillales</taxon>
        <taxon>Paenibacillaceae</taxon>
        <taxon>Paenibacillus</taxon>
    </lineage>
</organism>
<dbReference type="AlphaFoldDB" id="A0A1T2X3Y4"/>
<accession>A0A1T2X3Y4</accession>
<keyword evidence="1" id="KW-0812">Transmembrane</keyword>
<dbReference type="OrthoDB" id="2970258at2"/>
<keyword evidence="1" id="KW-0472">Membrane</keyword>
<name>A0A1T2X3Y4_9BACL</name>
<evidence type="ECO:0000256" key="1">
    <source>
        <dbReference type="SAM" id="Phobius"/>
    </source>
</evidence>
<dbReference type="EMBL" id="MSZX01000010">
    <property type="protein sequence ID" value="OPA74611.1"/>
    <property type="molecule type" value="Genomic_DNA"/>
</dbReference>
<sequence>MNIAMCIILAACIAFVSKLLWKRIGTQREKVTFLTLTVTGWIMASILIINPEFPGIVEMLDQLFHPFIGNMP</sequence>
<evidence type="ECO:0000313" key="3">
    <source>
        <dbReference type="Proteomes" id="UP000190188"/>
    </source>
</evidence>
<feature type="transmembrane region" description="Helical" evidence="1">
    <location>
        <begin position="32"/>
        <end position="49"/>
    </location>
</feature>
<proteinExistence type="predicted"/>
<reference evidence="2 3" key="1">
    <citation type="submission" date="2017-01" db="EMBL/GenBank/DDBJ databases">
        <title>Genome analysis of Paenibacillus selenitrireducens ES3-24.</title>
        <authorList>
            <person name="Xu D."/>
            <person name="Yao R."/>
            <person name="Zheng S."/>
        </authorList>
    </citation>
    <scope>NUCLEOTIDE SEQUENCE [LARGE SCALE GENOMIC DNA]</scope>
    <source>
        <strain evidence="2 3">ES3-24</strain>
    </source>
</reference>
<keyword evidence="1" id="KW-1133">Transmembrane helix</keyword>
<protein>
    <submittedName>
        <fullName evidence="2">Uncharacterized protein</fullName>
    </submittedName>
</protein>
<gene>
    <name evidence="2" type="ORF">BVG16_22880</name>
</gene>
<dbReference type="Proteomes" id="UP000190188">
    <property type="component" value="Unassembled WGS sequence"/>
</dbReference>
<evidence type="ECO:0000313" key="2">
    <source>
        <dbReference type="EMBL" id="OPA74611.1"/>
    </source>
</evidence>
<keyword evidence="3" id="KW-1185">Reference proteome</keyword>
<dbReference type="STRING" id="1324314.BVG16_22880"/>
<comment type="caution">
    <text evidence="2">The sequence shown here is derived from an EMBL/GenBank/DDBJ whole genome shotgun (WGS) entry which is preliminary data.</text>
</comment>
<dbReference type="RefSeq" id="WP_078501525.1">
    <property type="nucleotide sequence ID" value="NZ_MSZX01000010.1"/>
</dbReference>